<sequence>MSDDIFEKLNKQIKESGKRWKEIEKISNKLKKMVDGELYSGEASLSTDMNMICMIAILTLLLVDQLRPMNSTEDQVIELQDNIKTLLGSFTGGKIK</sequence>
<reference evidence="1" key="1">
    <citation type="journal article" date="2015" name="Nature">
        <title>Complex archaea that bridge the gap between prokaryotes and eukaryotes.</title>
        <authorList>
            <person name="Spang A."/>
            <person name="Saw J.H."/>
            <person name="Jorgensen S.L."/>
            <person name="Zaremba-Niedzwiedzka K."/>
            <person name="Martijn J."/>
            <person name="Lind A.E."/>
            <person name="van Eijk R."/>
            <person name="Schleper C."/>
            <person name="Guy L."/>
            <person name="Ettema T.J."/>
        </authorList>
    </citation>
    <scope>NUCLEOTIDE SEQUENCE</scope>
</reference>
<evidence type="ECO:0000313" key="1">
    <source>
        <dbReference type="EMBL" id="KKM07954.1"/>
    </source>
</evidence>
<organism evidence="1">
    <name type="scientific">marine sediment metagenome</name>
    <dbReference type="NCBI Taxonomy" id="412755"/>
    <lineage>
        <taxon>unclassified sequences</taxon>
        <taxon>metagenomes</taxon>
        <taxon>ecological metagenomes</taxon>
    </lineage>
</organism>
<name>A0A0F9HA04_9ZZZZ</name>
<dbReference type="AlphaFoldDB" id="A0A0F9HA04"/>
<accession>A0A0F9HA04</accession>
<proteinExistence type="predicted"/>
<dbReference type="EMBL" id="LAZR01015660">
    <property type="protein sequence ID" value="KKM07954.1"/>
    <property type="molecule type" value="Genomic_DNA"/>
</dbReference>
<gene>
    <name evidence="1" type="ORF">LCGC14_1728820</name>
</gene>
<comment type="caution">
    <text evidence="1">The sequence shown here is derived from an EMBL/GenBank/DDBJ whole genome shotgun (WGS) entry which is preliminary data.</text>
</comment>
<protein>
    <submittedName>
        <fullName evidence="1">Uncharacterized protein</fullName>
    </submittedName>
</protein>